<evidence type="ECO:0000313" key="2">
    <source>
        <dbReference type="Proteomes" id="UP000269154"/>
    </source>
</evidence>
<accession>A0A3N6Q148</accession>
<protein>
    <submittedName>
        <fullName evidence="1">Uncharacterized protein</fullName>
    </submittedName>
</protein>
<comment type="caution">
    <text evidence="1">The sequence shown here is derived from an EMBL/GenBank/DDBJ whole genome shotgun (WGS) entry which is preliminary data.</text>
</comment>
<evidence type="ECO:0000313" key="1">
    <source>
        <dbReference type="EMBL" id="RQH53439.1"/>
    </source>
</evidence>
<proteinExistence type="predicted"/>
<dbReference type="AlphaFoldDB" id="A0A3N6Q148"/>
<reference evidence="1 2" key="1">
    <citation type="journal article" date="2018" name="ACS Chem. Biol.">
        <title>Ketoreductase domain dysfunction expands chemodiversity: malyngamide biosynthesis in the cyanobacterium Okeania hirsuta.</title>
        <authorList>
            <person name="Moss N.A."/>
            <person name="Leao T."/>
            <person name="Rankin M."/>
            <person name="McCullough T.M."/>
            <person name="Qu P."/>
            <person name="Korobeynikov A."/>
            <person name="Smith J.L."/>
            <person name="Gerwick L."/>
            <person name="Gerwick W.H."/>
        </authorList>
    </citation>
    <scope>NUCLEOTIDE SEQUENCE [LARGE SCALE GENOMIC DNA]</scope>
    <source>
        <strain evidence="1 2">PAB10Feb10-1</strain>
    </source>
</reference>
<dbReference type="Proteomes" id="UP000269154">
    <property type="component" value="Unassembled WGS sequence"/>
</dbReference>
<name>A0A3N6Q148_9CYAN</name>
<organism evidence="1 2">
    <name type="scientific">Okeania hirsuta</name>
    <dbReference type="NCBI Taxonomy" id="1458930"/>
    <lineage>
        <taxon>Bacteria</taxon>
        <taxon>Bacillati</taxon>
        <taxon>Cyanobacteriota</taxon>
        <taxon>Cyanophyceae</taxon>
        <taxon>Oscillatoriophycideae</taxon>
        <taxon>Oscillatoriales</taxon>
        <taxon>Microcoleaceae</taxon>
        <taxon>Okeania</taxon>
    </lineage>
</organism>
<keyword evidence="2" id="KW-1185">Reference proteome</keyword>
<feature type="non-terminal residue" evidence="1">
    <location>
        <position position="1"/>
    </location>
</feature>
<sequence>WMSNRRRPQQKQEVNINLSHRCDALYQFYEAAVGCKLGKRKIIIDFIFPHRSAHSLSWSAFPWRGDLAGFRLLASIAPRGVAPLFPVSFDKNWMYS</sequence>
<gene>
    <name evidence="1" type="ORF">D5R40_04005</name>
</gene>
<dbReference type="EMBL" id="RCBY01000013">
    <property type="protein sequence ID" value="RQH53439.1"/>
    <property type="molecule type" value="Genomic_DNA"/>
</dbReference>